<keyword evidence="1" id="KW-1133">Transmembrane helix</keyword>
<dbReference type="RefSeq" id="WP_120401449.1">
    <property type="nucleotide sequence ID" value="NZ_RAXV01000004.1"/>
</dbReference>
<gene>
    <name evidence="2" type="ORF">D7V32_03050</name>
</gene>
<organism evidence="2 3">
    <name type="scientific">Acinetobacter tianfuensis</name>
    <dbReference type="NCBI Taxonomy" id="2419603"/>
    <lineage>
        <taxon>Bacteria</taxon>
        <taxon>Pseudomonadati</taxon>
        <taxon>Pseudomonadota</taxon>
        <taxon>Gammaproteobacteria</taxon>
        <taxon>Moraxellales</taxon>
        <taxon>Moraxellaceae</taxon>
        <taxon>Acinetobacter</taxon>
    </lineage>
</organism>
<comment type="caution">
    <text evidence="2">The sequence shown here is derived from an EMBL/GenBank/DDBJ whole genome shotgun (WGS) entry which is preliminary data.</text>
</comment>
<accession>A0A3A8ERU7</accession>
<name>A0A3A8ERU7_9GAMM</name>
<keyword evidence="3" id="KW-1185">Reference proteome</keyword>
<protein>
    <submittedName>
        <fullName evidence="2">Uncharacterized protein</fullName>
    </submittedName>
</protein>
<sequence length="233" mass="25926">MHHYTQFSLTFLLVFVLTACNTVPKKLTSTHQNDQIIAVAKTDDSQPKILFIGEQYSYLALQGGSQIFNILQNTQPEQRVLINSTPIKFHMLDQSHFKTELRILYNTPVSKLSKRQINDLKNLGFTHTQQQCNTAHQSHGLQSCTYPIANIEMKGSIHTPVKNQNSIPYPMKQPYPITVISSSNTAQPSYVQKIGNTTKTIAIIPLALTAAVIYVPVVIIAAIASAGDPDAWH</sequence>
<evidence type="ECO:0000313" key="3">
    <source>
        <dbReference type="Proteomes" id="UP000282388"/>
    </source>
</evidence>
<feature type="transmembrane region" description="Helical" evidence="1">
    <location>
        <begin position="202"/>
        <end position="224"/>
    </location>
</feature>
<reference evidence="2 3" key="1">
    <citation type="submission" date="2018-09" db="EMBL/GenBank/DDBJ databases">
        <title>The draft genome of Acinetobacter spp. strains.</title>
        <authorList>
            <person name="Qin J."/>
            <person name="Feng Y."/>
            <person name="Zong Z."/>
        </authorList>
    </citation>
    <scope>NUCLEOTIDE SEQUENCE [LARGE SCALE GENOMIC DNA]</scope>
    <source>
        <strain evidence="2 3">WCHAc060012</strain>
    </source>
</reference>
<dbReference type="Proteomes" id="UP000282388">
    <property type="component" value="Unassembled WGS sequence"/>
</dbReference>
<evidence type="ECO:0000256" key="1">
    <source>
        <dbReference type="SAM" id="Phobius"/>
    </source>
</evidence>
<dbReference type="AlphaFoldDB" id="A0A3A8ERU7"/>
<keyword evidence="1" id="KW-0812">Transmembrane</keyword>
<evidence type="ECO:0000313" key="2">
    <source>
        <dbReference type="EMBL" id="RKG33460.1"/>
    </source>
</evidence>
<proteinExistence type="predicted"/>
<keyword evidence="1" id="KW-0472">Membrane</keyword>
<dbReference type="OrthoDB" id="9992634at2"/>
<dbReference type="EMBL" id="RAXV01000004">
    <property type="protein sequence ID" value="RKG33460.1"/>
    <property type="molecule type" value="Genomic_DNA"/>
</dbReference>